<comment type="caution">
    <text evidence="9">The sequence shown here is derived from an EMBL/GenBank/DDBJ whole genome shotgun (WGS) entry which is preliminary data.</text>
</comment>
<dbReference type="EMBL" id="SBLB01000004">
    <property type="protein sequence ID" value="RYC68968.1"/>
    <property type="molecule type" value="Genomic_DNA"/>
</dbReference>
<accession>A0A4V1RW43</accession>
<evidence type="ECO:0000313" key="10">
    <source>
        <dbReference type="Proteomes" id="UP000290407"/>
    </source>
</evidence>
<dbReference type="Proteomes" id="UP000290407">
    <property type="component" value="Unassembled WGS sequence"/>
</dbReference>
<dbReference type="EC" id="2.1.1.72" evidence="1"/>
<keyword evidence="3 9" id="KW-0808">Transferase</keyword>
<keyword evidence="2 9" id="KW-0489">Methyltransferase</keyword>
<evidence type="ECO:0000256" key="5">
    <source>
        <dbReference type="ARBA" id="ARBA00047942"/>
    </source>
</evidence>
<evidence type="ECO:0000256" key="2">
    <source>
        <dbReference type="ARBA" id="ARBA00022603"/>
    </source>
</evidence>
<evidence type="ECO:0000259" key="6">
    <source>
        <dbReference type="Pfam" id="PF07669"/>
    </source>
</evidence>
<name>A0A4V1RW43_9BACT</name>
<proteinExistence type="predicted"/>
<evidence type="ECO:0000313" key="9">
    <source>
        <dbReference type="EMBL" id="RYC68968.1"/>
    </source>
</evidence>
<organism evidence="9 10">
    <name type="scientific">Spirosoma sordidisoli</name>
    <dbReference type="NCBI Taxonomy" id="2502893"/>
    <lineage>
        <taxon>Bacteria</taxon>
        <taxon>Pseudomonadati</taxon>
        <taxon>Bacteroidota</taxon>
        <taxon>Cytophagia</taxon>
        <taxon>Cytophagales</taxon>
        <taxon>Cytophagaceae</taxon>
        <taxon>Spirosoma</taxon>
    </lineage>
</organism>
<evidence type="ECO:0000259" key="8">
    <source>
        <dbReference type="Pfam" id="PF25120"/>
    </source>
</evidence>
<dbReference type="InterPro" id="IPR050953">
    <property type="entry name" value="N4_N6_ade-DNA_methylase"/>
</dbReference>
<dbReference type="Gene3D" id="3.40.50.150">
    <property type="entry name" value="Vaccinia Virus protein VP39"/>
    <property type="match status" value="1"/>
</dbReference>
<feature type="domain" description="Type II methyltransferase M.TaqI-like" evidence="6">
    <location>
        <begin position="647"/>
        <end position="950"/>
    </location>
</feature>
<dbReference type="InterPro" id="IPR056716">
    <property type="entry name" value="DUF7814"/>
</dbReference>
<dbReference type="PRINTS" id="PR00507">
    <property type="entry name" value="N12N6MTFRASE"/>
</dbReference>
<dbReference type="Pfam" id="PF25120">
    <property type="entry name" value="DUF7814"/>
    <property type="match status" value="1"/>
</dbReference>
<evidence type="ECO:0000256" key="3">
    <source>
        <dbReference type="ARBA" id="ARBA00022679"/>
    </source>
</evidence>
<dbReference type="GO" id="GO:0006304">
    <property type="term" value="P:DNA modification"/>
    <property type="evidence" value="ECO:0007669"/>
    <property type="project" value="InterPro"/>
</dbReference>
<dbReference type="InterPro" id="IPR011639">
    <property type="entry name" value="MethylTrfase_TaqI-like_dom"/>
</dbReference>
<evidence type="ECO:0000256" key="1">
    <source>
        <dbReference type="ARBA" id="ARBA00011900"/>
    </source>
</evidence>
<dbReference type="InterPro" id="IPR055573">
    <property type="entry name" value="DUF7149"/>
</dbReference>
<feature type="domain" description="DUF7814" evidence="8">
    <location>
        <begin position="246"/>
        <end position="464"/>
    </location>
</feature>
<comment type="catalytic activity">
    <reaction evidence="5">
        <text>a 2'-deoxyadenosine in DNA + S-adenosyl-L-methionine = an N(6)-methyl-2'-deoxyadenosine in DNA + S-adenosyl-L-homocysteine + H(+)</text>
        <dbReference type="Rhea" id="RHEA:15197"/>
        <dbReference type="Rhea" id="RHEA-COMP:12418"/>
        <dbReference type="Rhea" id="RHEA-COMP:12419"/>
        <dbReference type="ChEBI" id="CHEBI:15378"/>
        <dbReference type="ChEBI" id="CHEBI:57856"/>
        <dbReference type="ChEBI" id="CHEBI:59789"/>
        <dbReference type="ChEBI" id="CHEBI:90615"/>
        <dbReference type="ChEBI" id="CHEBI:90616"/>
        <dbReference type="EC" id="2.1.1.72"/>
    </reaction>
</comment>
<dbReference type="PANTHER" id="PTHR33841:SF1">
    <property type="entry name" value="DNA METHYLTRANSFERASE A"/>
    <property type="match status" value="1"/>
</dbReference>
<evidence type="ECO:0000259" key="7">
    <source>
        <dbReference type="Pfam" id="PF23653"/>
    </source>
</evidence>
<gene>
    <name evidence="9" type="ORF">EQG79_16330</name>
</gene>
<dbReference type="Pfam" id="PF23653">
    <property type="entry name" value="DUF7149"/>
    <property type="match status" value="1"/>
</dbReference>
<protein>
    <recommendedName>
        <fullName evidence="1">site-specific DNA-methyltransferase (adenine-specific)</fullName>
        <ecNumber evidence="1">2.1.1.72</ecNumber>
    </recommendedName>
</protein>
<dbReference type="GO" id="GO:0032259">
    <property type="term" value="P:methylation"/>
    <property type="evidence" value="ECO:0007669"/>
    <property type="project" value="UniProtKB-KW"/>
</dbReference>
<dbReference type="PANTHER" id="PTHR33841">
    <property type="entry name" value="DNA METHYLTRANSFERASE YEEA-RELATED"/>
    <property type="match status" value="1"/>
</dbReference>
<reference evidence="9 10" key="1">
    <citation type="submission" date="2019-01" db="EMBL/GenBank/DDBJ databases">
        <title>Spirosoma flava sp. nov., a propanil-degrading bacterium isolated from herbicide-contaminated soil.</title>
        <authorList>
            <person name="Zhang L."/>
            <person name="Jiang J.-D."/>
        </authorList>
    </citation>
    <scope>NUCLEOTIDE SEQUENCE [LARGE SCALE GENOMIC DNA]</scope>
    <source>
        <strain evidence="9 10">TY50</strain>
    </source>
</reference>
<dbReference type="InterPro" id="IPR029063">
    <property type="entry name" value="SAM-dependent_MTases_sf"/>
</dbReference>
<dbReference type="GO" id="GO:0009007">
    <property type="term" value="F:site-specific DNA-methyltransferase (adenine-specific) activity"/>
    <property type="evidence" value="ECO:0007669"/>
    <property type="project" value="UniProtKB-EC"/>
</dbReference>
<keyword evidence="10" id="KW-1185">Reference proteome</keyword>
<dbReference type="Pfam" id="PF07669">
    <property type="entry name" value="Eco57I"/>
    <property type="match status" value="1"/>
</dbReference>
<dbReference type="SUPFAM" id="SSF53335">
    <property type="entry name" value="S-adenosyl-L-methionine-dependent methyltransferases"/>
    <property type="match status" value="1"/>
</dbReference>
<feature type="domain" description="DUF7149" evidence="7">
    <location>
        <begin position="7"/>
        <end position="241"/>
    </location>
</feature>
<sequence>MRLSLRKPAQALHKAYAKQSVPQSRLDTFRRALARLFSRLDEHESEEYQKTIVAGFLTDAFPAEGNPAHPFGRVSRQPFGLVLQPDEASDQSARVVIGTKKVFAGEMMTTLKNNVRALHELILYYFEQQTNPPDQPISQLIITDVYNWFIFDADDFRRFFYQNTRLQKLNQLRQQSKRDPAFFYGEVAKVLRDMPDEVPVTCLDLRKVADALTLPAAEADPLLIPVYKLLSPRHLYKWPVTDETPAIDPAFYQELLHIAGLYDATHDPNALPGQPLVGRRPAGDRHDGSLLERLIRLAQAAPIDPDETAESVALTLCLTWLARILFVKLAEGQLISYHRGDRSVQFLTPRHIRTFEELDELFFDVLATPGLNRSASLAARYGPVPYLNSGWVEPTEAERQGLRIGALTGQPELPLFGQTILTDQQGNRLTGQLPLLQYLLSFLNAYDFLADGPAGVLPENKSLISPATLNDLFERFSAEAGQPPLVPNPTVDYLVGQTIRKLLISRFNEQFGWGCTEVASLADRLKEVDLSEANALVNRVRLVDPAAGSGRWLAAALNELVALKAELGILIDPAGRRLSQYDITVADTELIMADASGELFRYQVPQPGPTGIGGARSAGATQSLRHSEIQRVQEAIFREKQTLLTQCLLGVDSRIRSVLATRLRLSVELLRHSYVIIPAALPITEASRANGASLVSTTLMSEPAGEWLEPIPNLDTVIWHGNALVSRFATDFRVESVRSQLLRDRFPVAWQQYRHDVDAFRLEADPIRKDQLRLRLRQFRELTEQLALVDQKEYADIRQLETRLAQATQTFDFVTPDDAVQGLTEQLTRKKQAYQQKQTFYRQGFDWRFGWPAVLDEGGTFVGFDLVIGEPPTGRPDESGDGRSLFRKTYPNTYTSRASQYQLYVERGLTLLRPNGWLVYALPAAWMESDAALPLRTWLRTKAIEEVVELPGLTADMSLLTVRQAPASETFRGARVDTGVSNLGDYLARHAFSVRLDTLSDAGWQLTDSTRQALLIRLSSLGQPLGAYLDESLFAGLRTGFDRAFVIDATTRNRLLADDPRSAELIRPYLADRNLRPYQPLPPATYLIATRRGVDIGQYPAVLAHLETYKERLMPKPEGLKGSWKGRRAGAYAWYELPDLPEYDSVHDQPHLVVAPYGQGLVATWAEAGMYSGHKTTLVVPASAYVLAVLNSRVAQFMLRSQKGIVSPEWLAQLPVPPASETQLAQVETLVETIRTMLRNDPKADISAPEQALDELMAELYGLTSEERTRLLSERPGS</sequence>
<dbReference type="AlphaFoldDB" id="A0A4V1RW43"/>
<keyword evidence="4" id="KW-0949">S-adenosyl-L-methionine</keyword>
<dbReference type="RefSeq" id="WP_129602608.1">
    <property type="nucleotide sequence ID" value="NZ_SBLB01000004.1"/>
</dbReference>
<evidence type="ECO:0000256" key="4">
    <source>
        <dbReference type="ARBA" id="ARBA00022691"/>
    </source>
</evidence>